<sequence length="1153" mass="126714">MRIVLDLQACQSPESRRRGIGRYSLALAKAMVRNARGHEITILLNDAMGDSVEHLRSQFDSLLPQQRLVTWEALAPTAFVNPENSFRLRASEVVRAQALRQLKPDVVHVASLFEGLADDVVATVQPGEEYLSAITLYDLIPLAHERTYLSDERVRRWYMEKVAHLRKADVLLGISRYTCDEAVQLLDVPRDRLTDISGAVDDIFVRMDDAEIFRQELMHRYGLQHSFVMYAGGFDARKNIGALIRAFALLPMSVRTTHQLVIVGGAPPTERETLNALIEELGLNGGEVVFAGYVPDSDLVKLYNLCALYVFPSLHEGFGLPALEAMSSGAIVIGSNTSSLPEVIGCAEALFDPRDDGSIAATMALALTDTNFRAKLREHGKKQCRRFSWEESAQRALDAFEFAVERRGRVHSFVVPCPESTNSRPAAFLPAPHSTIGCLLSGPVTTYADGDCAGVSAQRTLADFLRDRDSGAFDRIVLELANDVYCAKTLALAATGAVDIILRDQTFGAALQALASHDEGRKLVVALLYGSGGYHALQAAVDGMFSDELLGSLITPRSLTTLGRSQVFSGSSPIDRSGALAWRENARKSITGLIEAERAGAPSAEDWSNAVEALSTTMPVAGGTPQWLVDISNLAIHDAGTGIQRVVRHVLDELFASPPTGYRVEPVRLGDDGVFRYARNYCQGRYFKNEVLPPDEPVEFTPSDVYLGLDLVAHLIPAHIEVFRRLRNRGIRQHFIVYDLLPLFRPDCFEPHLLPLFRSWYEAVAEVADSVICISKAVADEFESWLHQARPARQRPLGVGWFHLGADLAPANAGQISDAEPPARLPELGDRPTFLMVGTVEPRKGHAQALAACELLWNEGVEVNLLVIGKPGWLVDDLLQRMAEHPQHGKRLFWFQKASDDLLLAAYRRASALIMASEGEGFGLPLIEGAHHGLPLIARDLPVFREIAAEHAHYFSGYDAEDLGGALRAWLELDARDRAPQSSGMRWNTWKDATAQLVDVLSNERWDHRWMPGSLRRYNAFDYRFLTQVGHLARGRMMSSGIAGQLLYGPYVPLRAGRYSVRIYGGGSGPALLDVCSSAGATIHAERAFVADDRRVGSMLVEVELPLDLDVTDLEVRISVEANTSIWVTQVEVAPVSGCSIAVGDRGGENTTV</sequence>
<keyword evidence="1" id="KW-0808">Transferase</keyword>
<dbReference type="Proteomes" id="UP000823790">
    <property type="component" value="Unassembled WGS sequence"/>
</dbReference>
<evidence type="ECO:0000259" key="3">
    <source>
        <dbReference type="Pfam" id="PF13439"/>
    </source>
</evidence>
<evidence type="ECO:0000313" key="4">
    <source>
        <dbReference type="EMBL" id="MBP1475463.1"/>
    </source>
</evidence>
<dbReference type="RefSeq" id="WP_209622221.1">
    <property type="nucleotide sequence ID" value="NZ_JAGJRS010000031.1"/>
</dbReference>
<dbReference type="PANTHER" id="PTHR46401">
    <property type="entry name" value="GLYCOSYLTRANSFERASE WBBK-RELATED"/>
    <property type="match status" value="1"/>
</dbReference>
<comment type="caution">
    <text evidence="4">The sequence shown here is derived from an EMBL/GenBank/DDBJ whole genome shotgun (WGS) entry which is preliminary data.</text>
</comment>
<dbReference type="InterPro" id="IPR028098">
    <property type="entry name" value="Glyco_trans_4-like_N"/>
</dbReference>
<dbReference type="PANTHER" id="PTHR46401:SF2">
    <property type="entry name" value="GLYCOSYLTRANSFERASE WBBK-RELATED"/>
    <property type="match status" value="1"/>
</dbReference>
<dbReference type="Gene3D" id="3.40.50.2000">
    <property type="entry name" value="Glycogen Phosphorylase B"/>
    <property type="match status" value="3"/>
</dbReference>
<protein>
    <submittedName>
        <fullName evidence="4">Glycosyltransferase family 4 protein</fullName>
    </submittedName>
</protein>
<dbReference type="InterPro" id="IPR001296">
    <property type="entry name" value="Glyco_trans_1"/>
</dbReference>
<keyword evidence="5" id="KW-1185">Reference proteome</keyword>
<feature type="domain" description="Glycosyl transferase family 1" evidence="2">
    <location>
        <begin position="227"/>
        <end position="383"/>
    </location>
</feature>
<dbReference type="CDD" id="cd03809">
    <property type="entry name" value="GT4_MtfB-like"/>
    <property type="match status" value="2"/>
</dbReference>
<proteinExistence type="predicted"/>
<gene>
    <name evidence="4" type="ORF">J7I44_14205</name>
</gene>
<reference evidence="4 5" key="1">
    <citation type="submission" date="2021-04" db="EMBL/GenBank/DDBJ databases">
        <authorList>
            <person name="Huq M.A."/>
        </authorList>
    </citation>
    <scope>NUCLEOTIDE SEQUENCE [LARGE SCALE GENOMIC DNA]</scope>
    <source>
        <strain evidence="4 5">MAH-13</strain>
    </source>
</reference>
<dbReference type="SUPFAM" id="SSF53756">
    <property type="entry name" value="UDP-Glycosyltransferase/glycogen phosphorylase"/>
    <property type="match status" value="2"/>
</dbReference>
<evidence type="ECO:0000259" key="2">
    <source>
        <dbReference type="Pfam" id="PF00534"/>
    </source>
</evidence>
<organism evidence="4 5">
    <name type="scientific">Frateuria flava</name>
    <dbReference type="NCBI Taxonomy" id="2821489"/>
    <lineage>
        <taxon>Bacteria</taxon>
        <taxon>Pseudomonadati</taxon>
        <taxon>Pseudomonadota</taxon>
        <taxon>Gammaproteobacteria</taxon>
        <taxon>Lysobacterales</taxon>
        <taxon>Rhodanobacteraceae</taxon>
        <taxon>Frateuria</taxon>
    </lineage>
</organism>
<dbReference type="Pfam" id="PF00534">
    <property type="entry name" value="Glycos_transf_1"/>
    <property type="match status" value="2"/>
</dbReference>
<name>A0ABS4DQX7_9GAMM</name>
<feature type="domain" description="Glycosyltransferase subfamily 4-like N-terminal" evidence="3">
    <location>
        <begin position="19"/>
        <end position="201"/>
    </location>
</feature>
<dbReference type="EMBL" id="JAGJRS010000031">
    <property type="protein sequence ID" value="MBP1475463.1"/>
    <property type="molecule type" value="Genomic_DNA"/>
</dbReference>
<accession>A0ABS4DQX7</accession>
<evidence type="ECO:0000256" key="1">
    <source>
        <dbReference type="ARBA" id="ARBA00022679"/>
    </source>
</evidence>
<feature type="domain" description="Glycosyl transferase family 1" evidence="2">
    <location>
        <begin position="826"/>
        <end position="975"/>
    </location>
</feature>
<dbReference type="Pfam" id="PF13439">
    <property type="entry name" value="Glyco_transf_4"/>
    <property type="match status" value="1"/>
</dbReference>
<evidence type="ECO:0000313" key="5">
    <source>
        <dbReference type="Proteomes" id="UP000823790"/>
    </source>
</evidence>